<keyword evidence="2" id="KW-1185">Reference proteome</keyword>
<evidence type="ECO:0000313" key="1">
    <source>
        <dbReference type="EMBL" id="MCC5603226.1"/>
    </source>
</evidence>
<evidence type="ECO:0000313" key="2">
    <source>
        <dbReference type="Proteomes" id="UP001199525"/>
    </source>
</evidence>
<comment type="caution">
    <text evidence="1">The sequence shown here is derived from an EMBL/GenBank/DDBJ whole genome shotgun (WGS) entry which is preliminary data.</text>
</comment>
<reference evidence="1 2" key="1">
    <citation type="journal article" date="2021" name="Microorganisms">
        <title>Genome Evolution of Filamentous Cyanobacterium Nostoc Species: From Facultative Symbiosis to Free Living.</title>
        <authorList>
            <person name="Huo D."/>
            <person name="Li H."/>
            <person name="Cai F."/>
            <person name="Guo X."/>
            <person name="Qiao Z."/>
            <person name="Wang W."/>
            <person name="Yu G."/>
            <person name="Li R."/>
        </authorList>
    </citation>
    <scope>NUCLEOTIDE SEQUENCE [LARGE SCALE GENOMIC DNA]</scope>
    <source>
        <strain evidence="1 2">CHAB 5714</strain>
    </source>
</reference>
<dbReference type="Proteomes" id="UP001199525">
    <property type="component" value="Unassembled WGS sequence"/>
</dbReference>
<gene>
    <name evidence="1" type="ORF">LC586_29550</name>
</gene>
<organism evidence="1 2">
    <name type="scientific">Nostoc favosum CHAB5714</name>
    <dbReference type="NCBI Taxonomy" id="2780399"/>
    <lineage>
        <taxon>Bacteria</taxon>
        <taxon>Bacillati</taxon>
        <taxon>Cyanobacteriota</taxon>
        <taxon>Cyanophyceae</taxon>
        <taxon>Nostocales</taxon>
        <taxon>Nostocaceae</taxon>
        <taxon>Nostoc</taxon>
        <taxon>Nostoc favosum</taxon>
    </lineage>
</organism>
<sequence length="308" mass="35957">MSIIIQSFPFYNRYVGVKHDVRIYSDEKGGNSKIVLEDVVLILLAQPRKPADTNEAIAITKEKIELASITPTDFDGLHLATVDQMEEFYICCDELGDYGKPTVYERFGKWWVDILRELMEKRLAHIGRLVSRVPVWEKDLDKTRRIFGEEAKKEIALRTWLEMYYKLSVDWMVTIITFKTRNKMSHLYRGTTGEVPNNINSSNENDRRGNNVYTPETLVLIAPEVENLLDNPKKLLEDAAENIKKSDKLKEERNQVKTLRLEGKSDDEIIEQIWKVTPQSNLAEAEEEGEYRNYQYELLKVFVEFIKK</sequence>
<accession>A0ABS8IHC0</accession>
<dbReference type="EMBL" id="JAIVFQ010000071">
    <property type="protein sequence ID" value="MCC5603226.1"/>
    <property type="molecule type" value="Genomic_DNA"/>
</dbReference>
<protein>
    <submittedName>
        <fullName evidence="1">Uncharacterized protein</fullName>
    </submittedName>
</protein>
<dbReference type="RefSeq" id="WP_229488767.1">
    <property type="nucleotide sequence ID" value="NZ_JAIVFQ010000071.1"/>
</dbReference>
<proteinExistence type="predicted"/>
<name>A0ABS8IHC0_9NOSO</name>